<dbReference type="GO" id="GO:0005886">
    <property type="term" value="C:plasma membrane"/>
    <property type="evidence" value="ECO:0007669"/>
    <property type="project" value="UniProtKB-SubCell"/>
</dbReference>
<evidence type="ECO:0000313" key="8">
    <source>
        <dbReference type="EMBL" id="KRL05152.1"/>
    </source>
</evidence>
<sequence>MLFITGYIVLPFSTSIIMVTVILALIYFIGDAIFPLFMSTLQARTPQARGSMSSLTNAAMYLGEAIGGMFGGLLINNFTGFFGISFFTVSGVLLAMLLYAQQGYFKQKTK</sequence>
<evidence type="ECO:0000256" key="6">
    <source>
        <dbReference type="SAM" id="Phobius"/>
    </source>
</evidence>
<dbReference type="InterPro" id="IPR020846">
    <property type="entry name" value="MFS_dom"/>
</dbReference>
<dbReference type="Proteomes" id="UP000051686">
    <property type="component" value="Unassembled WGS sequence"/>
</dbReference>
<evidence type="ECO:0000256" key="4">
    <source>
        <dbReference type="ARBA" id="ARBA00022989"/>
    </source>
</evidence>
<evidence type="ECO:0000256" key="3">
    <source>
        <dbReference type="ARBA" id="ARBA00022692"/>
    </source>
</evidence>
<dbReference type="SUPFAM" id="SSF103473">
    <property type="entry name" value="MFS general substrate transporter"/>
    <property type="match status" value="1"/>
</dbReference>
<organism evidence="8 9">
    <name type="scientific">Liquorilactobacillus oeni DSM 19972</name>
    <dbReference type="NCBI Taxonomy" id="1423777"/>
    <lineage>
        <taxon>Bacteria</taxon>
        <taxon>Bacillati</taxon>
        <taxon>Bacillota</taxon>
        <taxon>Bacilli</taxon>
        <taxon>Lactobacillales</taxon>
        <taxon>Lactobacillaceae</taxon>
        <taxon>Liquorilactobacillus</taxon>
    </lineage>
</organism>
<comment type="subcellular location">
    <subcellularLocation>
        <location evidence="1">Cell membrane</location>
        <topology evidence="1">Multi-pass membrane protein</topology>
    </subcellularLocation>
</comment>
<evidence type="ECO:0000256" key="2">
    <source>
        <dbReference type="ARBA" id="ARBA00022448"/>
    </source>
</evidence>
<gene>
    <name evidence="8" type="ORF">FD46_GL001102</name>
</gene>
<feature type="transmembrane region" description="Helical" evidence="6">
    <location>
        <begin position="81"/>
        <end position="100"/>
    </location>
</feature>
<dbReference type="PROSITE" id="PS50850">
    <property type="entry name" value="MFS"/>
    <property type="match status" value="1"/>
</dbReference>
<dbReference type="Gene3D" id="1.20.1250.20">
    <property type="entry name" value="MFS general substrate transporter like domains"/>
    <property type="match status" value="1"/>
</dbReference>
<keyword evidence="3 6" id="KW-0812">Transmembrane</keyword>
<dbReference type="InterPro" id="IPR036259">
    <property type="entry name" value="MFS_trans_sf"/>
</dbReference>
<evidence type="ECO:0000259" key="7">
    <source>
        <dbReference type="PROSITE" id="PS50850"/>
    </source>
</evidence>
<name>A0A0R1MAH6_9LACO</name>
<dbReference type="PATRIC" id="fig|1423777.3.peg.1136"/>
<evidence type="ECO:0000313" key="9">
    <source>
        <dbReference type="Proteomes" id="UP000051686"/>
    </source>
</evidence>
<keyword evidence="5 6" id="KW-0472">Membrane</keyword>
<comment type="caution">
    <text evidence="8">The sequence shown here is derived from an EMBL/GenBank/DDBJ whole genome shotgun (WGS) entry which is preliminary data.</text>
</comment>
<reference evidence="8 9" key="1">
    <citation type="journal article" date="2015" name="Genome Announc.">
        <title>Expanding the biotechnology potential of lactobacilli through comparative genomics of 213 strains and associated genera.</title>
        <authorList>
            <person name="Sun Z."/>
            <person name="Harris H.M."/>
            <person name="McCann A."/>
            <person name="Guo C."/>
            <person name="Argimon S."/>
            <person name="Zhang W."/>
            <person name="Yang X."/>
            <person name="Jeffery I.B."/>
            <person name="Cooney J.C."/>
            <person name="Kagawa T.F."/>
            <person name="Liu W."/>
            <person name="Song Y."/>
            <person name="Salvetti E."/>
            <person name="Wrobel A."/>
            <person name="Rasinkangas P."/>
            <person name="Parkhill J."/>
            <person name="Rea M.C."/>
            <person name="O'Sullivan O."/>
            <person name="Ritari J."/>
            <person name="Douillard F.P."/>
            <person name="Paul Ross R."/>
            <person name="Yang R."/>
            <person name="Briner A.E."/>
            <person name="Felis G.E."/>
            <person name="de Vos W.M."/>
            <person name="Barrangou R."/>
            <person name="Klaenhammer T.R."/>
            <person name="Caufield P.W."/>
            <person name="Cui Y."/>
            <person name="Zhang H."/>
            <person name="O'Toole P.W."/>
        </authorList>
    </citation>
    <scope>NUCLEOTIDE SEQUENCE [LARGE SCALE GENOMIC DNA]</scope>
    <source>
        <strain evidence="8 9">DSM 19972</strain>
    </source>
</reference>
<dbReference type="AlphaFoldDB" id="A0A0R1MAH6"/>
<keyword evidence="9" id="KW-1185">Reference proteome</keyword>
<evidence type="ECO:0000256" key="5">
    <source>
        <dbReference type="ARBA" id="ARBA00023136"/>
    </source>
</evidence>
<accession>A0A0R1MAH6</accession>
<keyword evidence="4 6" id="KW-1133">Transmembrane helix</keyword>
<proteinExistence type="predicted"/>
<dbReference type="EMBL" id="AZEH01000034">
    <property type="protein sequence ID" value="KRL05152.1"/>
    <property type="molecule type" value="Genomic_DNA"/>
</dbReference>
<protein>
    <submittedName>
        <fullName evidence="8">Transporter major facilitator superfamily MFS 1</fullName>
    </submittedName>
</protein>
<keyword evidence="2" id="KW-0813">Transport</keyword>
<feature type="domain" description="Major facilitator superfamily (MFS) profile" evidence="7">
    <location>
        <begin position="1"/>
        <end position="103"/>
    </location>
</feature>
<dbReference type="GO" id="GO:0022857">
    <property type="term" value="F:transmembrane transporter activity"/>
    <property type="evidence" value="ECO:0007669"/>
    <property type="project" value="InterPro"/>
</dbReference>
<evidence type="ECO:0000256" key="1">
    <source>
        <dbReference type="ARBA" id="ARBA00004651"/>
    </source>
</evidence>
<feature type="transmembrane region" description="Helical" evidence="6">
    <location>
        <begin position="12"/>
        <end position="37"/>
    </location>
</feature>